<evidence type="ECO:0000256" key="1">
    <source>
        <dbReference type="ARBA" id="ARBA00004236"/>
    </source>
</evidence>
<dbReference type="Pfam" id="PF00912">
    <property type="entry name" value="Transgly"/>
    <property type="match status" value="1"/>
</dbReference>
<keyword evidence="7" id="KW-0328">Glycosyltransferase</keyword>
<evidence type="ECO:0000256" key="12">
    <source>
        <dbReference type="ARBA" id="ARBA00023136"/>
    </source>
</evidence>
<dbReference type="InterPro" id="IPR001264">
    <property type="entry name" value="Glyco_trans_51"/>
</dbReference>
<keyword evidence="11" id="KW-0573">Peptidoglycan synthesis</keyword>
<evidence type="ECO:0000256" key="17">
    <source>
        <dbReference type="SAM" id="Phobius"/>
    </source>
</evidence>
<dbReference type="InterPro" id="IPR012338">
    <property type="entry name" value="Beta-lactam/transpept-like"/>
</dbReference>
<keyword evidence="10" id="KW-0133">Cell shape</keyword>
<evidence type="ECO:0000256" key="5">
    <source>
        <dbReference type="ARBA" id="ARBA00022645"/>
    </source>
</evidence>
<evidence type="ECO:0000256" key="11">
    <source>
        <dbReference type="ARBA" id="ARBA00022984"/>
    </source>
</evidence>
<dbReference type="Pfam" id="PF00905">
    <property type="entry name" value="Transpeptidase"/>
    <property type="match status" value="1"/>
</dbReference>
<dbReference type="GO" id="GO:0008360">
    <property type="term" value="P:regulation of cell shape"/>
    <property type="evidence" value="ECO:0007669"/>
    <property type="project" value="UniProtKB-KW"/>
</dbReference>
<dbReference type="InterPro" id="IPR050396">
    <property type="entry name" value="Glycosyltr_51/Transpeptidase"/>
</dbReference>
<evidence type="ECO:0000256" key="15">
    <source>
        <dbReference type="ARBA" id="ARBA00034000"/>
    </source>
</evidence>
<dbReference type="GO" id="GO:0008658">
    <property type="term" value="F:penicillin binding"/>
    <property type="evidence" value="ECO:0007669"/>
    <property type="project" value="InterPro"/>
</dbReference>
<protein>
    <submittedName>
        <fullName evidence="20">Uncharacterized protein</fullName>
    </submittedName>
</protein>
<dbReference type="Gene3D" id="1.10.3810.10">
    <property type="entry name" value="Biosynthetic peptidoglycan transglycosylase-like"/>
    <property type="match status" value="1"/>
</dbReference>
<evidence type="ECO:0000256" key="6">
    <source>
        <dbReference type="ARBA" id="ARBA00022670"/>
    </source>
</evidence>
<dbReference type="GO" id="GO:0005886">
    <property type="term" value="C:plasma membrane"/>
    <property type="evidence" value="ECO:0007669"/>
    <property type="project" value="UniProtKB-SubCell"/>
</dbReference>
<dbReference type="Gene3D" id="3.40.710.10">
    <property type="entry name" value="DD-peptidase/beta-lactamase superfamily"/>
    <property type="match status" value="1"/>
</dbReference>
<dbReference type="InterPro" id="IPR001460">
    <property type="entry name" value="PCN-bd_Tpept"/>
</dbReference>
<evidence type="ECO:0000256" key="7">
    <source>
        <dbReference type="ARBA" id="ARBA00022676"/>
    </source>
</evidence>
<feature type="domain" description="Glycosyl transferase family 51" evidence="19">
    <location>
        <begin position="74"/>
        <end position="248"/>
    </location>
</feature>
<keyword evidence="14" id="KW-0961">Cell wall biogenesis/degradation</keyword>
<keyword evidence="5" id="KW-0121">Carboxypeptidase</keyword>
<keyword evidence="9" id="KW-0378">Hydrolase</keyword>
<keyword evidence="4" id="KW-1003">Cell membrane</keyword>
<dbReference type="GO" id="GO:0030288">
    <property type="term" value="C:outer membrane-bounded periplasmic space"/>
    <property type="evidence" value="ECO:0007669"/>
    <property type="project" value="TreeGrafter"/>
</dbReference>
<reference evidence="20 21" key="1">
    <citation type="journal article" date="2016" name="Nat. Commun.">
        <title>Thousands of microbial genomes shed light on interconnected biogeochemical processes in an aquifer system.</title>
        <authorList>
            <person name="Anantharaman K."/>
            <person name="Brown C.T."/>
            <person name="Hug L.A."/>
            <person name="Sharon I."/>
            <person name="Castelle C.J."/>
            <person name="Probst A.J."/>
            <person name="Thomas B.C."/>
            <person name="Singh A."/>
            <person name="Wilkins M.J."/>
            <person name="Karaoz U."/>
            <person name="Brodie E.L."/>
            <person name="Williams K.H."/>
            <person name="Hubbard S.S."/>
            <person name="Banfield J.F."/>
        </authorList>
    </citation>
    <scope>NUCLEOTIDE SEQUENCE [LARGE SCALE GENOMIC DNA]</scope>
</reference>
<dbReference type="GO" id="GO:0071555">
    <property type="term" value="P:cell wall organization"/>
    <property type="evidence" value="ECO:0007669"/>
    <property type="project" value="UniProtKB-KW"/>
</dbReference>
<keyword evidence="17" id="KW-1133">Transmembrane helix</keyword>
<feature type="transmembrane region" description="Helical" evidence="17">
    <location>
        <begin position="21"/>
        <end position="47"/>
    </location>
</feature>
<dbReference type="SUPFAM" id="SSF56601">
    <property type="entry name" value="beta-lactamase/transpeptidase-like"/>
    <property type="match status" value="1"/>
</dbReference>
<evidence type="ECO:0000313" key="21">
    <source>
        <dbReference type="Proteomes" id="UP000177418"/>
    </source>
</evidence>
<evidence type="ECO:0000256" key="3">
    <source>
        <dbReference type="ARBA" id="ARBA00007739"/>
    </source>
</evidence>
<evidence type="ECO:0000256" key="14">
    <source>
        <dbReference type="ARBA" id="ARBA00023316"/>
    </source>
</evidence>
<evidence type="ECO:0000256" key="13">
    <source>
        <dbReference type="ARBA" id="ARBA00023268"/>
    </source>
</evidence>
<accession>A0A1F7JBX4</accession>
<dbReference type="Proteomes" id="UP000177418">
    <property type="component" value="Unassembled WGS sequence"/>
</dbReference>
<keyword evidence="13" id="KW-0511">Multifunctional enzyme</keyword>
<comment type="similarity">
    <text evidence="3">In the N-terminal section; belongs to the glycosyltransferase 51 family.</text>
</comment>
<evidence type="ECO:0000313" key="20">
    <source>
        <dbReference type="EMBL" id="OGK53137.1"/>
    </source>
</evidence>
<dbReference type="GO" id="GO:0009002">
    <property type="term" value="F:serine-type D-Ala-D-Ala carboxypeptidase activity"/>
    <property type="evidence" value="ECO:0007669"/>
    <property type="project" value="UniProtKB-EC"/>
</dbReference>
<dbReference type="EMBL" id="MGAV01000024">
    <property type="protein sequence ID" value="OGK53137.1"/>
    <property type="molecule type" value="Genomic_DNA"/>
</dbReference>
<gene>
    <name evidence="20" type="ORF">A3H78_02020</name>
</gene>
<keyword evidence="6" id="KW-0645">Protease</keyword>
<dbReference type="FunFam" id="1.10.3810.10:FF:000001">
    <property type="entry name" value="Penicillin-binding protein 1A"/>
    <property type="match status" value="1"/>
</dbReference>
<evidence type="ECO:0000256" key="9">
    <source>
        <dbReference type="ARBA" id="ARBA00022801"/>
    </source>
</evidence>
<evidence type="ECO:0000256" key="8">
    <source>
        <dbReference type="ARBA" id="ARBA00022679"/>
    </source>
</evidence>
<comment type="subcellular location">
    <subcellularLocation>
        <location evidence="1">Cell membrane</location>
    </subcellularLocation>
</comment>
<dbReference type="GO" id="GO:0006508">
    <property type="term" value="P:proteolysis"/>
    <property type="evidence" value="ECO:0007669"/>
    <property type="project" value="UniProtKB-KW"/>
</dbReference>
<dbReference type="AlphaFoldDB" id="A0A1F7JBX4"/>
<dbReference type="SUPFAM" id="SSF53955">
    <property type="entry name" value="Lysozyme-like"/>
    <property type="match status" value="1"/>
</dbReference>
<feature type="domain" description="Penicillin-binding protein transpeptidase" evidence="18">
    <location>
        <begin position="336"/>
        <end position="601"/>
    </location>
</feature>
<keyword evidence="17" id="KW-0812">Transmembrane</keyword>
<keyword evidence="12 17" id="KW-0472">Membrane</keyword>
<organism evidence="20 21">
    <name type="scientific">Candidatus Roizmanbacteria bacterium RIFCSPLOWO2_02_FULL_36_11</name>
    <dbReference type="NCBI Taxonomy" id="1802071"/>
    <lineage>
        <taxon>Bacteria</taxon>
        <taxon>Candidatus Roizmaniibacteriota</taxon>
    </lineage>
</organism>
<dbReference type="GO" id="GO:0008955">
    <property type="term" value="F:peptidoglycan glycosyltransferase activity"/>
    <property type="evidence" value="ECO:0007669"/>
    <property type="project" value="UniProtKB-EC"/>
</dbReference>
<name>A0A1F7JBX4_9BACT</name>
<evidence type="ECO:0000259" key="18">
    <source>
        <dbReference type="Pfam" id="PF00905"/>
    </source>
</evidence>
<evidence type="ECO:0000256" key="10">
    <source>
        <dbReference type="ARBA" id="ARBA00022960"/>
    </source>
</evidence>
<dbReference type="GO" id="GO:0009252">
    <property type="term" value="P:peptidoglycan biosynthetic process"/>
    <property type="evidence" value="ECO:0007669"/>
    <property type="project" value="UniProtKB-KW"/>
</dbReference>
<evidence type="ECO:0000256" key="4">
    <source>
        <dbReference type="ARBA" id="ARBA00022475"/>
    </source>
</evidence>
<evidence type="ECO:0000256" key="16">
    <source>
        <dbReference type="ARBA" id="ARBA00049902"/>
    </source>
</evidence>
<comment type="catalytic activity">
    <reaction evidence="15">
        <text>Preferential cleavage: (Ac)2-L-Lys-D-Ala-|-D-Ala. Also transpeptidation of peptidyl-alanyl moieties that are N-acyl substituents of D-alanine.</text>
        <dbReference type="EC" id="3.4.16.4"/>
    </reaction>
</comment>
<evidence type="ECO:0000256" key="2">
    <source>
        <dbReference type="ARBA" id="ARBA00007090"/>
    </source>
</evidence>
<dbReference type="InterPro" id="IPR023346">
    <property type="entry name" value="Lysozyme-like_dom_sf"/>
</dbReference>
<dbReference type="InterPro" id="IPR036950">
    <property type="entry name" value="PBP_transglycosylase"/>
</dbReference>
<dbReference type="PANTHER" id="PTHR32282:SF11">
    <property type="entry name" value="PENICILLIN-BINDING PROTEIN 1B"/>
    <property type="match status" value="1"/>
</dbReference>
<comment type="caution">
    <text evidence="20">The sequence shown here is derived from an EMBL/GenBank/DDBJ whole genome shotgun (WGS) entry which is preliminary data.</text>
</comment>
<sequence length="851" mass="95230">MNVPRLIRYRSRRRRLIRIPATTSIVRLFFFTVLIATILVFAMFLWYSKDLPEPGKVKRSSGYSTVIYDRNDKIIFEMYKDENRIPVKLSEISVFLKKATVSIEDKDFYRHSGFSLRGYLRAFVSSLIHRRVEGGSTLTQQLVKTALLSSERTFTRKIKEFVLAAEIERRYTKDEILEMYLNEIPYGGTYVGIESAAKGYFGKSAKDLTLVESSILAGLPQRPSYYSPFIGKPGAYIERAKNVLRRMKEDNVITSPQQSKALNELINIKFEKAYSSINAPHFVFYVADQVTQMFGKDIMDRGVKIKTTIDLDLQKKVEEIVKTEIEKIKKFDATNGAIVVLDNDTGEILAMVGSYDYNDEKFGRFNTALAHRQPGSAIKPITYAVALEKGYTASTVLMDVKTIFPNQGGKDYEPVDYDGKFRGPIQLRFALGNSINIPAVKLLAMGGVRNFLQKAYDFGLNSFEPTTQNLKRFGLAITLGGGETTLLDLSSAYATIARGGIRKDYLSLFEVTDYKNNKLYQAKKSPEKKAINQDVAFILSHILSDNNARADVFGLRSYLNIPGKTVAVKTGTTNDLRDNWTVGFTKSVTVGVWVGNNDNSPMNSKIASGVTGASPIWSQVMALLLKEKSDGIIDKPDNVLALEVDAILGGLPRQGSPTRSEYFIDGTQPKEISPFYKRLKISKSTGKLANEIEIRLGDFDEKEFIVIEEADPISTDGINRWQQAIDAWSASQSDEKYHAPKESSTAKVDDISVQIKNPGDKTQNSNNVNLRARIASLDPVTNIEISVNGSIVKTYREDKKEIDENLTLDDGYYILRVMAVNSKGKAGDSVVKIGVNKEYKDEVFITPIVTP</sequence>
<comment type="similarity">
    <text evidence="2">In the C-terminal section; belongs to the transpeptidase family.</text>
</comment>
<keyword evidence="8" id="KW-0808">Transferase</keyword>
<comment type="catalytic activity">
    <reaction evidence="16">
        <text>[GlcNAc-(1-&gt;4)-Mur2Ac(oyl-L-Ala-gamma-D-Glu-L-Lys-D-Ala-D-Ala)](n)-di-trans,octa-cis-undecaprenyl diphosphate + beta-D-GlcNAc-(1-&gt;4)-Mur2Ac(oyl-L-Ala-gamma-D-Glu-L-Lys-D-Ala-D-Ala)-di-trans,octa-cis-undecaprenyl diphosphate = [GlcNAc-(1-&gt;4)-Mur2Ac(oyl-L-Ala-gamma-D-Glu-L-Lys-D-Ala-D-Ala)](n+1)-di-trans,octa-cis-undecaprenyl diphosphate + di-trans,octa-cis-undecaprenyl diphosphate + H(+)</text>
        <dbReference type="Rhea" id="RHEA:23708"/>
        <dbReference type="Rhea" id="RHEA-COMP:9602"/>
        <dbReference type="Rhea" id="RHEA-COMP:9603"/>
        <dbReference type="ChEBI" id="CHEBI:15378"/>
        <dbReference type="ChEBI" id="CHEBI:58405"/>
        <dbReference type="ChEBI" id="CHEBI:60033"/>
        <dbReference type="ChEBI" id="CHEBI:78435"/>
        <dbReference type="EC" id="2.4.99.28"/>
    </reaction>
</comment>
<dbReference type="PANTHER" id="PTHR32282">
    <property type="entry name" value="BINDING PROTEIN TRANSPEPTIDASE, PUTATIVE-RELATED"/>
    <property type="match status" value="1"/>
</dbReference>
<evidence type="ECO:0000259" key="19">
    <source>
        <dbReference type="Pfam" id="PF00912"/>
    </source>
</evidence>
<proteinExistence type="inferred from homology"/>